<dbReference type="GO" id="GO:0008270">
    <property type="term" value="F:zinc ion binding"/>
    <property type="evidence" value="ECO:0007669"/>
    <property type="project" value="InterPro"/>
</dbReference>
<dbReference type="SUPFAM" id="SSF48452">
    <property type="entry name" value="TPR-like"/>
    <property type="match status" value="2"/>
</dbReference>
<dbReference type="InterPro" id="IPR046848">
    <property type="entry name" value="E_motif"/>
</dbReference>
<proteinExistence type="inferred from homology"/>
<keyword evidence="2" id="KW-0677">Repeat</keyword>
<sequence length="631" mass="71229">MTMRHLYQIQAQLVTFPVPSKSIDPNIIGVKLIGVCGAHANVRHGVLFFTHHLASPNVFAYNALLKAFAQNNNWYGTIDYFNQLVSLSSDALNPDEYTFTSVLKACAGLVQSVEGEKIHCYVTKYGCESNLFVRNSLVDLYFKVGYFGSALKLFDEMWVRDIVSWNTLLSGYCLRGNVNKARVIFDGMEEKNLVTWSTMISGYARIGKLQEARQLFEVMPKRNVVSWNAMIAGYGQNEKYAEAIKLFRQMQQESGLVPNDVTLVSVLSACAHLGALDLGMWIHRSIRRRRQELDVFLGNALADMYGKCGCILDARRVFDNMREKDVISWTIIITGLAMHGHANNAFMCFSEMLEHGVSPSAVTFMGILTACTHAGLVDKGLEYFTMMDQTYGISPKIEHYGCVVDLLSRAGRLDEAENLINSMPIAPNVIVWGALLGGCRIYKDAKRGERVVQHILELDPEHSGSYVYLANLYASMGRLDDAATCRLRLRDNGIRTPGCSWMEVDNTVHEFFMGDLSHPLTDKIYSMVKELRWKMKLAGYRPKTDIVVHNVDEEEKEDALSTHSEKLAIAFGLISTNQGTTIRIVKNLRVCNDCHDAIKIISKLVEREIIVRDRNRFHHFKNGTCSCNDYW</sequence>
<comment type="similarity">
    <text evidence="1">Belongs to the PPR family. PCMP-H subfamily.</text>
</comment>
<dbReference type="KEGG" id="qsa:O6P43_015470"/>
<dbReference type="PANTHER" id="PTHR47926">
    <property type="entry name" value="PENTATRICOPEPTIDE REPEAT-CONTAINING PROTEIN"/>
    <property type="match status" value="1"/>
</dbReference>
<dbReference type="GO" id="GO:0009451">
    <property type="term" value="P:RNA modification"/>
    <property type="evidence" value="ECO:0007669"/>
    <property type="project" value="InterPro"/>
</dbReference>
<evidence type="ECO:0000256" key="2">
    <source>
        <dbReference type="ARBA" id="ARBA00022737"/>
    </source>
</evidence>
<gene>
    <name evidence="5" type="ORF">O6P43_015470</name>
</gene>
<dbReference type="Pfam" id="PF20431">
    <property type="entry name" value="E_motif"/>
    <property type="match status" value="1"/>
</dbReference>
<dbReference type="FunFam" id="1.25.40.10:FF:000366">
    <property type="entry name" value="Pentatricopeptide (PPR) repeat-containing protein"/>
    <property type="match status" value="1"/>
</dbReference>
<keyword evidence="6" id="KW-1185">Reference proteome</keyword>
<organism evidence="5 6">
    <name type="scientific">Quillaja saponaria</name>
    <name type="common">Soap bark tree</name>
    <dbReference type="NCBI Taxonomy" id="32244"/>
    <lineage>
        <taxon>Eukaryota</taxon>
        <taxon>Viridiplantae</taxon>
        <taxon>Streptophyta</taxon>
        <taxon>Embryophyta</taxon>
        <taxon>Tracheophyta</taxon>
        <taxon>Spermatophyta</taxon>
        <taxon>Magnoliopsida</taxon>
        <taxon>eudicotyledons</taxon>
        <taxon>Gunneridae</taxon>
        <taxon>Pentapetalae</taxon>
        <taxon>rosids</taxon>
        <taxon>fabids</taxon>
        <taxon>Fabales</taxon>
        <taxon>Quillajaceae</taxon>
        <taxon>Quillaja</taxon>
    </lineage>
</organism>
<evidence type="ECO:0000256" key="3">
    <source>
        <dbReference type="PROSITE-ProRule" id="PRU00708"/>
    </source>
</evidence>
<dbReference type="FunFam" id="1.25.40.10:FF:000782">
    <property type="entry name" value="Pentatricopeptide repeat-containing protein"/>
    <property type="match status" value="1"/>
</dbReference>
<dbReference type="FunFam" id="1.25.40.10:FF:000031">
    <property type="entry name" value="Pentatricopeptide repeat-containing protein mitochondrial"/>
    <property type="match status" value="1"/>
</dbReference>
<feature type="repeat" description="PPR" evidence="3">
    <location>
        <begin position="192"/>
        <end position="226"/>
    </location>
</feature>
<dbReference type="InterPro" id="IPR046960">
    <property type="entry name" value="PPR_At4g14850-like_plant"/>
</dbReference>
<dbReference type="EMBL" id="JARAOO010000006">
    <property type="protein sequence ID" value="KAJ7965912.1"/>
    <property type="molecule type" value="Genomic_DNA"/>
</dbReference>
<dbReference type="AlphaFoldDB" id="A0AAD7LXE3"/>
<dbReference type="Pfam" id="PF12854">
    <property type="entry name" value="PPR_1"/>
    <property type="match status" value="2"/>
</dbReference>
<feature type="repeat" description="PPR" evidence="3">
    <location>
        <begin position="325"/>
        <end position="359"/>
    </location>
</feature>
<accession>A0AAD7LXE3</accession>
<dbReference type="PROSITE" id="PS51375">
    <property type="entry name" value="PPR"/>
    <property type="match status" value="3"/>
</dbReference>
<dbReference type="Pfam" id="PF14432">
    <property type="entry name" value="DYW_deaminase"/>
    <property type="match status" value="1"/>
</dbReference>
<dbReference type="Pfam" id="PF01535">
    <property type="entry name" value="PPR"/>
    <property type="match status" value="2"/>
</dbReference>
<dbReference type="GO" id="GO:0003723">
    <property type="term" value="F:RNA binding"/>
    <property type="evidence" value="ECO:0007669"/>
    <property type="project" value="InterPro"/>
</dbReference>
<evidence type="ECO:0000313" key="5">
    <source>
        <dbReference type="EMBL" id="KAJ7965912.1"/>
    </source>
</evidence>
<feature type="domain" description="DYW" evidence="4">
    <location>
        <begin position="539"/>
        <end position="631"/>
    </location>
</feature>
<evidence type="ECO:0000313" key="6">
    <source>
        <dbReference type="Proteomes" id="UP001163823"/>
    </source>
</evidence>
<dbReference type="PANTHER" id="PTHR47926:SF463">
    <property type="entry name" value="PENTATRICOPEPTIDE REPEAT-CONTAINING PROTEIN"/>
    <property type="match status" value="1"/>
</dbReference>
<name>A0AAD7LXE3_QUISA</name>
<dbReference type="InterPro" id="IPR011990">
    <property type="entry name" value="TPR-like_helical_dom_sf"/>
</dbReference>
<dbReference type="Gene3D" id="1.25.40.10">
    <property type="entry name" value="Tetratricopeptide repeat domain"/>
    <property type="match status" value="5"/>
</dbReference>
<dbReference type="InterPro" id="IPR032867">
    <property type="entry name" value="DYW_dom"/>
</dbReference>
<reference evidence="5" key="1">
    <citation type="journal article" date="2023" name="Science">
        <title>Elucidation of the pathway for biosynthesis of saponin adjuvants from the soapbark tree.</title>
        <authorList>
            <person name="Reed J."/>
            <person name="Orme A."/>
            <person name="El-Demerdash A."/>
            <person name="Owen C."/>
            <person name="Martin L.B.B."/>
            <person name="Misra R.C."/>
            <person name="Kikuchi S."/>
            <person name="Rejzek M."/>
            <person name="Martin A.C."/>
            <person name="Harkess A."/>
            <person name="Leebens-Mack J."/>
            <person name="Louveau T."/>
            <person name="Stephenson M.J."/>
            <person name="Osbourn A."/>
        </authorList>
    </citation>
    <scope>NUCLEOTIDE SEQUENCE</scope>
    <source>
        <strain evidence="5">S10</strain>
    </source>
</reference>
<dbReference type="Proteomes" id="UP001163823">
    <property type="component" value="Chromosome 6"/>
</dbReference>
<dbReference type="InterPro" id="IPR002885">
    <property type="entry name" value="PPR_rpt"/>
</dbReference>
<dbReference type="NCBIfam" id="TIGR00756">
    <property type="entry name" value="PPR"/>
    <property type="match status" value="5"/>
</dbReference>
<dbReference type="Pfam" id="PF13041">
    <property type="entry name" value="PPR_2"/>
    <property type="match status" value="3"/>
</dbReference>
<comment type="caution">
    <text evidence="5">The sequence shown here is derived from an EMBL/GenBank/DDBJ whole genome shotgun (WGS) entry which is preliminary data.</text>
</comment>
<evidence type="ECO:0000259" key="4">
    <source>
        <dbReference type="Pfam" id="PF14432"/>
    </source>
</evidence>
<feature type="repeat" description="PPR" evidence="3">
    <location>
        <begin position="161"/>
        <end position="191"/>
    </location>
</feature>
<protein>
    <submittedName>
        <fullName evidence="5">Pentatricopeptide repeat</fullName>
    </submittedName>
</protein>
<evidence type="ECO:0000256" key="1">
    <source>
        <dbReference type="ARBA" id="ARBA00006643"/>
    </source>
</evidence>